<evidence type="ECO:0008006" key="2">
    <source>
        <dbReference type="Google" id="ProtNLM"/>
    </source>
</evidence>
<accession>A0A5X8MR36</accession>
<organism evidence="1">
    <name type="scientific">Salmonella enterica subsp. enterica serovar Agbeni</name>
    <dbReference type="NCBI Taxonomy" id="1967642"/>
    <lineage>
        <taxon>Bacteria</taxon>
        <taxon>Pseudomonadati</taxon>
        <taxon>Pseudomonadota</taxon>
        <taxon>Gammaproteobacteria</taxon>
        <taxon>Enterobacterales</taxon>
        <taxon>Enterobacteriaceae</taxon>
        <taxon>Salmonella</taxon>
    </lineage>
</organism>
<dbReference type="AlphaFoldDB" id="A0A5X8MR36"/>
<sequence>MVSPLDLPKCPTCGQTVEYFAKEGRWAGTAEIRCVGHHRIGAHFAAGDKRGVRERLIREWHEMTENVNREKKS</sequence>
<dbReference type="EMBL" id="AAHWHN010000021">
    <property type="protein sequence ID" value="ECB0428848.1"/>
    <property type="molecule type" value="Genomic_DNA"/>
</dbReference>
<protein>
    <recommendedName>
        <fullName evidence="2">Restriction alleviation protein, Lar family</fullName>
    </recommendedName>
</protein>
<name>A0A5X8MR36_SALET</name>
<evidence type="ECO:0000313" key="1">
    <source>
        <dbReference type="EMBL" id="ECB0428848.1"/>
    </source>
</evidence>
<gene>
    <name evidence="1" type="ORF">EUV16_19495</name>
</gene>
<comment type="caution">
    <text evidence="1">The sequence shown here is derived from an EMBL/GenBank/DDBJ whole genome shotgun (WGS) entry which is preliminary data.</text>
</comment>
<proteinExistence type="predicted"/>
<reference evidence="1" key="1">
    <citation type="submission" date="2019-01" db="EMBL/GenBank/DDBJ databases">
        <authorList>
            <person name="Ashton P.M."/>
            <person name="Dallman T."/>
            <person name="Nair S."/>
            <person name="De Pinna E."/>
            <person name="Peters T."/>
            <person name="Grant K."/>
        </authorList>
    </citation>
    <scope>NUCLEOTIDE SEQUENCE</scope>
    <source>
        <strain evidence="1">559803</strain>
    </source>
</reference>